<dbReference type="Gene3D" id="3.30.565.10">
    <property type="entry name" value="Histidine kinase-like ATPase, C-terminal domain"/>
    <property type="match status" value="1"/>
</dbReference>
<dbReference type="SUPFAM" id="SSF52172">
    <property type="entry name" value="CheY-like"/>
    <property type="match status" value="2"/>
</dbReference>
<dbReference type="InterPro" id="IPR004358">
    <property type="entry name" value="Sig_transdc_His_kin-like_C"/>
</dbReference>
<dbReference type="InterPro" id="IPR035965">
    <property type="entry name" value="PAS-like_dom_sf"/>
</dbReference>
<dbReference type="EMBL" id="JACJQU010000001">
    <property type="protein sequence ID" value="MBD2292570.1"/>
    <property type="molecule type" value="Genomic_DNA"/>
</dbReference>
<reference evidence="22" key="1">
    <citation type="journal article" date="2020" name="ISME J.">
        <title>Comparative genomics reveals insights into cyanobacterial evolution and habitat adaptation.</title>
        <authorList>
            <person name="Chen M.Y."/>
            <person name="Teng W.K."/>
            <person name="Zhao L."/>
            <person name="Hu C.X."/>
            <person name="Zhou Y.K."/>
            <person name="Han B.P."/>
            <person name="Song L.R."/>
            <person name="Shu W.S."/>
        </authorList>
    </citation>
    <scope>NUCLEOTIDE SEQUENCE [LARGE SCALE GENOMIC DNA]</scope>
    <source>
        <strain evidence="22">FACHB-251</strain>
    </source>
</reference>
<evidence type="ECO:0000256" key="13">
    <source>
        <dbReference type="ARBA" id="ARBA00074306"/>
    </source>
</evidence>
<dbReference type="GO" id="GO:0016020">
    <property type="term" value="C:membrane"/>
    <property type="evidence" value="ECO:0007669"/>
    <property type="project" value="UniProtKB-SubCell"/>
</dbReference>
<evidence type="ECO:0000256" key="2">
    <source>
        <dbReference type="ARBA" id="ARBA00004370"/>
    </source>
</evidence>
<evidence type="ECO:0000256" key="14">
    <source>
        <dbReference type="PROSITE-ProRule" id="PRU00169"/>
    </source>
</evidence>
<feature type="domain" description="PAC" evidence="19">
    <location>
        <begin position="507"/>
        <end position="557"/>
    </location>
</feature>
<dbReference type="SUPFAM" id="SSF158472">
    <property type="entry name" value="HAMP domain-like"/>
    <property type="match status" value="1"/>
</dbReference>
<evidence type="ECO:0000259" key="18">
    <source>
        <dbReference type="PROSITE" id="PS50112"/>
    </source>
</evidence>
<keyword evidence="11 15" id="KW-0472">Membrane</keyword>
<evidence type="ECO:0000313" key="22">
    <source>
        <dbReference type="Proteomes" id="UP000662185"/>
    </source>
</evidence>
<feature type="transmembrane region" description="Helical" evidence="15">
    <location>
        <begin position="351"/>
        <end position="373"/>
    </location>
</feature>
<dbReference type="InterPro" id="IPR000700">
    <property type="entry name" value="PAS-assoc_C"/>
</dbReference>
<dbReference type="GO" id="GO:0006355">
    <property type="term" value="P:regulation of DNA-templated transcription"/>
    <property type="evidence" value="ECO:0007669"/>
    <property type="project" value="InterPro"/>
</dbReference>
<dbReference type="PANTHER" id="PTHR45339:SF1">
    <property type="entry name" value="HYBRID SIGNAL TRANSDUCTION HISTIDINE KINASE J"/>
    <property type="match status" value="1"/>
</dbReference>
<dbReference type="PROSITE" id="PS50885">
    <property type="entry name" value="HAMP"/>
    <property type="match status" value="1"/>
</dbReference>
<evidence type="ECO:0000256" key="5">
    <source>
        <dbReference type="ARBA" id="ARBA00022553"/>
    </source>
</evidence>
<dbReference type="SMART" id="SM00388">
    <property type="entry name" value="HisKA"/>
    <property type="match status" value="1"/>
</dbReference>
<dbReference type="EC" id="2.7.13.3" evidence="4"/>
<dbReference type="SUPFAM" id="SSF47384">
    <property type="entry name" value="Homodimeric domain of signal transducing histidine kinase"/>
    <property type="match status" value="1"/>
</dbReference>
<dbReference type="SUPFAM" id="SSF55874">
    <property type="entry name" value="ATPase domain of HSP90 chaperone/DNA topoisomerase II/histidine kinase"/>
    <property type="match status" value="1"/>
</dbReference>
<dbReference type="InterPro" id="IPR000014">
    <property type="entry name" value="PAS"/>
</dbReference>
<keyword evidence="5 14" id="KW-0597">Phosphoprotein</keyword>
<comment type="similarity">
    <text evidence="3">In the N-terminal section; belongs to the phytochrome family.</text>
</comment>
<keyword evidence="8" id="KW-0418">Kinase</keyword>
<keyword evidence="9" id="KW-0067">ATP-binding</keyword>
<dbReference type="Pfam" id="PF22673">
    <property type="entry name" value="MCP-like_PDC_1"/>
    <property type="match status" value="1"/>
</dbReference>
<dbReference type="SMART" id="SM00387">
    <property type="entry name" value="HATPase_c"/>
    <property type="match status" value="1"/>
</dbReference>
<dbReference type="Pfam" id="PF00512">
    <property type="entry name" value="HisKA"/>
    <property type="match status" value="1"/>
</dbReference>
<keyword evidence="15" id="KW-1133">Transmembrane helix</keyword>
<protein>
    <recommendedName>
        <fullName evidence="13">Circadian input-output histidine kinase CikA</fullName>
        <ecNumber evidence="4">2.7.13.3</ecNumber>
    </recommendedName>
</protein>
<dbReference type="PROSITE" id="PS50109">
    <property type="entry name" value="HIS_KIN"/>
    <property type="match status" value="1"/>
</dbReference>
<gene>
    <name evidence="21" type="ORF">H6G06_03485</name>
</gene>
<dbReference type="SUPFAM" id="SSF55785">
    <property type="entry name" value="PYP-like sensor domain (PAS domain)"/>
    <property type="match status" value="3"/>
</dbReference>
<dbReference type="Proteomes" id="UP000662185">
    <property type="component" value="Unassembled WGS sequence"/>
</dbReference>
<dbReference type="CDD" id="cd00082">
    <property type="entry name" value="HisKA"/>
    <property type="match status" value="1"/>
</dbReference>
<evidence type="ECO:0000256" key="4">
    <source>
        <dbReference type="ARBA" id="ARBA00012438"/>
    </source>
</evidence>
<dbReference type="Pfam" id="PF00989">
    <property type="entry name" value="PAS"/>
    <property type="match status" value="1"/>
</dbReference>
<evidence type="ECO:0000256" key="7">
    <source>
        <dbReference type="ARBA" id="ARBA00022741"/>
    </source>
</evidence>
<dbReference type="Gene3D" id="3.30.450.20">
    <property type="entry name" value="PAS domain"/>
    <property type="match status" value="4"/>
</dbReference>
<dbReference type="GO" id="GO:0005524">
    <property type="term" value="F:ATP binding"/>
    <property type="evidence" value="ECO:0007669"/>
    <property type="project" value="UniProtKB-KW"/>
</dbReference>
<dbReference type="Pfam" id="PF00072">
    <property type="entry name" value="Response_reg"/>
    <property type="match status" value="2"/>
</dbReference>
<dbReference type="InterPro" id="IPR036890">
    <property type="entry name" value="HATPase_C_sf"/>
</dbReference>
<dbReference type="SMART" id="SM00448">
    <property type="entry name" value="REC"/>
    <property type="match status" value="2"/>
</dbReference>
<dbReference type="InterPro" id="IPR013655">
    <property type="entry name" value="PAS_fold_3"/>
</dbReference>
<dbReference type="SMART" id="SM00086">
    <property type="entry name" value="PAC"/>
    <property type="match status" value="2"/>
</dbReference>
<dbReference type="Gene3D" id="3.40.50.2300">
    <property type="match status" value="2"/>
</dbReference>
<evidence type="ECO:0000259" key="19">
    <source>
        <dbReference type="PROSITE" id="PS50113"/>
    </source>
</evidence>
<evidence type="ECO:0000259" key="20">
    <source>
        <dbReference type="PROSITE" id="PS50885"/>
    </source>
</evidence>
<evidence type="ECO:0000259" key="16">
    <source>
        <dbReference type="PROSITE" id="PS50109"/>
    </source>
</evidence>
<dbReference type="CDD" id="cd16922">
    <property type="entry name" value="HATPase_EvgS-ArcB-TorS-like"/>
    <property type="match status" value="1"/>
</dbReference>
<dbReference type="FunFam" id="3.30.565.10:FF:000010">
    <property type="entry name" value="Sensor histidine kinase RcsC"/>
    <property type="match status" value="1"/>
</dbReference>
<dbReference type="InterPro" id="IPR003660">
    <property type="entry name" value="HAMP_dom"/>
</dbReference>
<dbReference type="CDD" id="cd06225">
    <property type="entry name" value="HAMP"/>
    <property type="match status" value="1"/>
</dbReference>
<comment type="catalytic activity">
    <reaction evidence="1">
        <text>ATP + protein L-histidine = ADP + protein N-phospho-L-histidine.</text>
        <dbReference type="EC" id="2.7.13.3"/>
    </reaction>
</comment>
<dbReference type="RefSeq" id="WP_190557090.1">
    <property type="nucleotide sequence ID" value="NZ_JACJQU010000001.1"/>
</dbReference>
<feature type="domain" description="Response regulatory" evidence="17">
    <location>
        <begin position="1069"/>
        <end position="1187"/>
    </location>
</feature>
<dbReference type="PROSITE" id="PS50112">
    <property type="entry name" value="PAS"/>
    <property type="match status" value="1"/>
</dbReference>
<dbReference type="PROSITE" id="PS50113">
    <property type="entry name" value="PAC"/>
    <property type="match status" value="2"/>
</dbReference>
<dbReference type="SMART" id="SM00091">
    <property type="entry name" value="PAS"/>
    <property type="match status" value="3"/>
</dbReference>
<name>A0A926WEC7_9NOST</name>
<evidence type="ECO:0000256" key="10">
    <source>
        <dbReference type="ARBA" id="ARBA00023012"/>
    </source>
</evidence>
<dbReference type="Pfam" id="PF02518">
    <property type="entry name" value="HATPase_c"/>
    <property type="match status" value="1"/>
</dbReference>
<accession>A0A926WEC7</accession>
<dbReference type="NCBIfam" id="TIGR00229">
    <property type="entry name" value="sensory_box"/>
    <property type="match status" value="3"/>
</dbReference>
<dbReference type="InterPro" id="IPR003661">
    <property type="entry name" value="HisK_dim/P_dom"/>
</dbReference>
<evidence type="ECO:0000256" key="8">
    <source>
        <dbReference type="ARBA" id="ARBA00022777"/>
    </source>
</evidence>
<feature type="modified residue" description="4-aspartylphosphate" evidence="14">
    <location>
        <position position="1269"/>
    </location>
</feature>
<dbReference type="Gene3D" id="6.10.340.10">
    <property type="match status" value="1"/>
</dbReference>
<keyword evidence="15" id="KW-0812">Transmembrane</keyword>
<evidence type="ECO:0000259" key="17">
    <source>
        <dbReference type="PROSITE" id="PS50110"/>
    </source>
</evidence>
<dbReference type="PRINTS" id="PR00344">
    <property type="entry name" value="BCTRLSENSOR"/>
</dbReference>
<dbReference type="Pfam" id="PF08447">
    <property type="entry name" value="PAS_3"/>
    <property type="match status" value="1"/>
</dbReference>
<comment type="subcellular location">
    <subcellularLocation>
        <location evidence="2">Membrane</location>
    </subcellularLocation>
</comment>
<evidence type="ECO:0000256" key="9">
    <source>
        <dbReference type="ARBA" id="ARBA00022840"/>
    </source>
</evidence>
<organism evidence="21 22">
    <name type="scientific">Anabaena sphaerica FACHB-251</name>
    <dbReference type="NCBI Taxonomy" id="2692883"/>
    <lineage>
        <taxon>Bacteria</taxon>
        <taxon>Bacillati</taxon>
        <taxon>Cyanobacteriota</taxon>
        <taxon>Cyanophyceae</taxon>
        <taxon>Nostocales</taxon>
        <taxon>Nostocaceae</taxon>
        <taxon>Anabaena</taxon>
    </lineage>
</organism>
<evidence type="ECO:0000256" key="6">
    <source>
        <dbReference type="ARBA" id="ARBA00022679"/>
    </source>
</evidence>
<comment type="caution">
    <text evidence="21">The sequence shown here is derived from an EMBL/GenBank/DDBJ whole genome shotgun (WGS) entry which is preliminary data.</text>
</comment>
<feature type="domain" description="Response regulatory" evidence="17">
    <location>
        <begin position="1220"/>
        <end position="1337"/>
    </location>
</feature>
<dbReference type="GO" id="GO:0000155">
    <property type="term" value="F:phosphorelay sensor kinase activity"/>
    <property type="evidence" value="ECO:0007669"/>
    <property type="project" value="InterPro"/>
</dbReference>
<keyword evidence="22" id="KW-1185">Reference proteome</keyword>
<evidence type="ECO:0000256" key="12">
    <source>
        <dbReference type="ARBA" id="ARBA00023306"/>
    </source>
</evidence>
<dbReference type="SMART" id="SM00304">
    <property type="entry name" value="HAMP"/>
    <property type="match status" value="1"/>
</dbReference>
<dbReference type="PROSITE" id="PS50110">
    <property type="entry name" value="RESPONSE_REGULATORY"/>
    <property type="match status" value="2"/>
</dbReference>
<dbReference type="InterPro" id="IPR013767">
    <property type="entry name" value="PAS_fold"/>
</dbReference>
<keyword evidence="10" id="KW-0902">Two-component regulatory system</keyword>
<sequence>MRLIYHWTEFTSRFYRIPLRLLLVVPFVLLIVVAVSLTGYLSFTSGQKAVANLAEQVIERVNVQVKTRLNEYLNTPHIINRLNLNAVKLGELNVEDIEQVQHHLWEQIHIFETITTIGYGNEKRDTIGYARYQGQLLVSVNQKPDYGVQYTYVTDKNGNLAKFLIKRDVELHRTAWYKVAKNFGNNNWTKIFPWMNYSLAGINASAPVYDQNGKLQGVFTVGLILEDISTFLNNLKPSANGQIFIIEKSGDLVASSTLEKPYNHINKKFIRLAASDSKNQLTQKIAQEIKHKFGNVEQIKKPEKLIFYQKRERDFVEIQPYQDEYGLDWLVVTVVPENDFMAEINANRRTTIILCVGALLGAIALATIISSWITKPLRRLIVMSEAITTGDPHQTIPESLPIQELSKLAKSFNLMSEQLRQAFASLAVALEESEAKFTKLFGNSPDPIAIATLKAGRYLEVNQSFLEVSGYSREEVIGKTSVELNLWTNLQDRDRYFQAMQTDGYIHNWELNFRMKSGEIRTLLASAEVIELHGKRCAMIIAKDITERKQIEASLRQSEQTTRALIAAIPDLLLRLDCHGNYKNIFVGNEFQPIHPHRSRDGKNIFDILPPDRAKERMYYVEQALQTGKLETYEQQLEVEGKIQYEESRITPLNDNEVLVMVRDITTRKQTEEALRRSQAQLEHLATSSPGVIYSLLMRSDGLTTFEYVNQAIAHINEAKVEEILNDATVVFKQFHPEDVPSYMQAVERSASTLETFSHEWRIITPSGKLKWLQATSQPERRENGDICWHGTALDITERKQAELELTQAKKAAEAANRAKSEFLANMSHELRTPLNAILGFTQLMQGDTTLNAEQKENLDIIIASGEHLLSLINDVLEMSKIEAGKITFNKTNFHLSTLIESLQSMLQLKATEKGIKLYFDLAPNLPQCIRTDKGKLRQILLNLLSNAIKFTHQGSVTFKVEAQEKNTLKFAVIDTGTGIAPEELKHLFNPFVQTESGRKSHQGTGLGLVITRKFVQLMGGDIHVDSTLGKGSIFHFTIRFRSVLVDAVASPLSTRRIMALAPDQTHYRIMIADDIENNRQLLVKLLQPIGFEVREAKNGKEAITLWQEWQPHLIWMDMRMPEINGYTATKIIRQLSQEQNKPVIIIALTASVFEEERAAIKAAGCDEMVRKPLQAQIIFDKISEFLQVRYLYEDDKIKHTKQLNLPLLETSIKTASEVKILIAEDNLVNQKVALRILQTLGYSADVVNNGKEAISALDQKYYNLVLMDMQMPEMDGLEATRQICKHWQPDQRPVIIAMTANEEDKDRESCLQAGMNDFLTKPIRVQQVREMLEKYLK</sequence>
<evidence type="ECO:0000256" key="3">
    <source>
        <dbReference type="ARBA" id="ARBA00006402"/>
    </source>
</evidence>
<keyword evidence="12" id="KW-0131">Cell cycle</keyword>
<dbReference type="InterPro" id="IPR011006">
    <property type="entry name" value="CheY-like_superfamily"/>
</dbReference>
<dbReference type="InterPro" id="IPR005467">
    <property type="entry name" value="His_kinase_dom"/>
</dbReference>
<evidence type="ECO:0000256" key="11">
    <source>
        <dbReference type="ARBA" id="ARBA00023136"/>
    </source>
</evidence>
<dbReference type="PANTHER" id="PTHR45339">
    <property type="entry name" value="HYBRID SIGNAL TRANSDUCTION HISTIDINE KINASE J"/>
    <property type="match status" value="1"/>
</dbReference>
<feature type="transmembrane region" description="Helical" evidence="15">
    <location>
        <begin position="21"/>
        <end position="43"/>
    </location>
</feature>
<dbReference type="Pfam" id="PF00672">
    <property type="entry name" value="HAMP"/>
    <property type="match status" value="1"/>
</dbReference>
<proteinExistence type="inferred from homology"/>
<evidence type="ECO:0000313" key="21">
    <source>
        <dbReference type="EMBL" id="MBD2292570.1"/>
    </source>
</evidence>
<feature type="domain" description="PAC" evidence="19">
    <location>
        <begin position="757"/>
        <end position="808"/>
    </location>
</feature>
<dbReference type="InterPro" id="IPR036097">
    <property type="entry name" value="HisK_dim/P_sf"/>
</dbReference>
<dbReference type="InterPro" id="IPR001789">
    <property type="entry name" value="Sig_transdc_resp-reg_receiver"/>
</dbReference>
<feature type="domain" description="HAMP" evidence="20">
    <location>
        <begin position="371"/>
        <end position="424"/>
    </location>
</feature>
<keyword evidence="7" id="KW-0547">Nucleotide-binding</keyword>
<dbReference type="CDD" id="cd17546">
    <property type="entry name" value="REC_hyHK_CKI1_RcsC-like"/>
    <property type="match status" value="2"/>
</dbReference>
<dbReference type="CDD" id="cd00130">
    <property type="entry name" value="PAS"/>
    <property type="match status" value="2"/>
</dbReference>
<dbReference type="FunFam" id="1.10.287.130:FF:000038">
    <property type="entry name" value="Sensory transduction histidine kinase"/>
    <property type="match status" value="1"/>
</dbReference>
<feature type="modified residue" description="4-aspartylphosphate" evidence="14">
    <location>
        <position position="1118"/>
    </location>
</feature>
<feature type="domain" description="PAS" evidence="18">
    <location>
        <begin position="433"/>
        <end position="482"/>
    </location>
</feature>
<feature type="domain" description="Histidine kinase" evidence="16">
    <location>
        <begin position="826"/>
        <end position="1043"/>
    </location>
</feature>
<evidence type="ECO:0000256" key="1">
    <source>
        <dbReference type="ARBA" id="ARBA00000085"/>
    </source>
</evidence>
<dbReference type="InterPro" id="IPR003594">
    <property type="entry name" value="HATPase_dom"/>
</dbReference>
<keyword evidence="6" id="KW-0808">Transferase</keyword>
<evidence type="ECO:0000256" key="15">
    <source>
        <dbReference type="SAM" id="Phobius"/>
    </source>
</evidence>
<dbReference type="InterPro" id="IPR001610">
    <property type="entry name" value="PAC"/>
</dbReference>
<dbReference type="Gene3D" id="1.10.287.130">
    <property type="match status" value="1"/>
</dbReference>